<gene>
    <name evidence="1" type="ORF">SAMN04489758_101205</name>
</gene>
<dbReference type="SUPFAM" id="SSF74650">
    <property type="entry name" value="Galactose mutarotase-like"/>
    <property type="match status" value="1"/>
</dbReference>
<dbReference type="InterPro" id="IPR014718">
    <property type="entry name" value="GH-type_carb-bd"/>
</dbReference>
<dbReference type="InterPro" id="IPR011013">
    <property type="entry name" value="Gal_mutarotase_sf_dom"/>
</dbReference>
<accession>A0A1I0BP71</accession>
<evidence type="ECO:0000313" key="2">
    <source>
        <dbReference type="Proteomes" id="UP000198558"/>
    </source>
</evidence>
<dbReference type="EMBL" id="FOIN01000001">
    <property type="protein sequence ID" value="SET08673.1"/>
    <property type="molecule type" value="Genomic_DNA"/>
</dbReference>
<dbReference type="GO" id="GO:0016853">
    <property type="term" value="F:isomerase activity"/>
    <property type="evidence" value="ECO:0007669"/>
    <property type="project" value="InterPro"/>
</dbReference>
<name>A0A1I0BP71_9FIRM</name>
<sequence>MKEMITLKNEFLEVTLENKGAEIIKIVGQNDRINYMWRRDPIQWGSSAPVLFPIVGALQNNECRIDGKTYNMNQHGFSRHNEYNANQISDQEVIFTLTSNEEIIKQYPYLFKLEVTYRLVKNVVECNFKVTNVDEKEIYFQIGGHPAFACPFMDNESSNDYYLEFSENETLDRKVINLEKKGVTHETVPFLDNEKRFFIRQELFSNDTIILQDFKSNKIALKSLNHDKSLIVHMDKFTHLGIWAAKHVGGLIAIEPWFGHSDYDDFKGELKDKEGVITLKPNEVFEAVLKIEINQ</sequence>
<dbReference type="GO" id="GO:0005975">
    <property type="term" value="P:carbohydrate metabolic process"/>
    <property type="evidence" value="ECO:0007669"/>
    <property type="project" value="InterPro"/>
</dbReference>
<dbReference type="InterPro" id="IPR008183">
    <property type="entry name" value="Aldose_1/G6P_1-epimerase"/>
</dbReference>
<protein>
    <submittedName>
        <fullName evidence="1">Galactose mutarotase</fullName>
    </submittedName>
</protein>
<evidence type="ECO:0000313" key="1">
    <source>
        <dbReference type="EMBL" id="SET08673.1"/>
    </source>
</evidence>
<dbReference type="CDD" id="cd09024">
    <property type="entry name" value="Aldose_epim_lacX"/>
    <property type="match status" value="1"/>
</dbReference>
<dbReference type="Pfam" id="PF01263">
    <property type="entry name" value="Aldose_epim"/>
    <property type="match status" value="1"/>
</dbReference>
<keyword evidence="2" id="KW-1185">Reference proteome</keyword>
<dbReference type="Proteomes" id="UP000198558">
    <property type="component" value="Unassembled WGS sequence"/>
</dbReference>
<proteinExistence type="predicted"/>
<dbReference type="AlphaFoldDB" id="A0A1I0BP71"/>
<dbReference type="Gene3D" id="2.70.98.10">
    <property type="match status" value="1"/>
</dbReference>
<dbReference type="GO" id="GO:0030246">
    <property type="term" value="F:carbohydrate binding"/>
    <property type="evidence" value="ECO:0007669"/>
    <property type="project" value="InterPro"/>
</dbReference>
<organism evidence="1 2">
    <name type="scientific">Thomasclavelia cocleata</name>
    <dbReference type="NCBI Taxonomy" id="69824"/>
    <lineage>
        <taxon>Bacteria</taxon>
        <taxon>Bacillati</taxon>
        <taxon>Bacillota</taxon>
        <taxon>Erysipelotrichia</taxon>
        <taxon>Erysipelotrichales</taxon>
        <taxon>Coprobacillaceae</taxon>
        <taxon>Thomasclavelia</taxon>
    </lineage>
</organism>
<reference evidence="2" key="1">
    <citation type="submission" date="2016-10" db="EMBL/GenBank/DDBJ databases">
        <authorList>
            <person name="Varghese N."/>
            <person name="Submissions S."/>
        </authorList>
    </citation>
    <scope>NUCLEOTIDE SEQUENCE [LARGE SCALE GENOMIC DNA]</scope>
    <source>
        <strain evidence="2">DSM 1551</strain>
    </source>
</reference>
<dbReference type="InterPro" id="IPR037481">
    <property type="entry name" value="LacX"/>
</dbReference>